<dbReference type="HOGENOM" id="CLU_3026188_0_0_4"/>
<evidence type="ECO:0000313" key="2">
    <source>
        <dbReference type="Proteomes" id="UP000027604"/>
    </source>
</evidence>
<dbReference type="STRING" id="1349767.GJA_1600"/>
<reference evidence="1 2" key="1">
    <citation type="journal article" date="2015" name="Genome Announc.">
        <title>Genome Sequence of Mushroom Soft-Rot Pathogen Janthinobacterium agaricidamnosum.</title>
        <authorList>
            <person name="Graupner K."/>
            <person name="Lackner G."/>
            <person name="Hertweck C."/>
        </authorList>
    </citation>
    <scope>NUCLEOTIDE SEQUENCE [LARGE SCALE GENOMIC DNA]</scope>
    <source>
        <strain evidence="2">NBRC 102515 / DSM 9628</strain>
    </source>
</reference>
<sequence>MLVHLARHIRHSLIAANSRQHPDLKEIIAGNYFCKNHMISKKNQRKKLSSSGHNS</sequence>
<name>W0V087_9BURK</name>
<dbReference type="KEGG" id="jag:GJA_1600"/>
<proteinExistence type="predicted"/>
<dbReference type="EMBL" id="HG322949">
    <property type="protein sequence ID" value="CDG82244.1"/>
    <property type="molecule type" value="Genomic_DNA"/>
</dbReference>
<accession>W0V087</accession>
<evidence type="ECO:0000313" key="1">
    <source>
        <dbReference type="EMBL" id="CDG82244.1"/>
    </source>
</evidence>
<dbReference type="Proteomes" id="UP000027604">
    <property type="component" value="Chromosome I"/>
</dbReference>
<dbReference type="AlphaFoldDB" id="W0V087"/>
<gene>
    <name evidence="1" type="ORF">GJA_1600</name>
</gene>
<keyword evidence="2" id="KW-1185">Reference proteome</keyword>
<protein>
    <submittedName>
        <fullName evidence="1">Uncharacterized protein</fullName>
    </submittedName>
</protein>
<dbReference type="PATRIC" id="fig|1349767.4.peg.3286"/>
<organism evidence="1 2">
    <name type="scientific">Janthinobacterium agaricidamnosum NBRC 102515 = DSM 9628</name>
    <dbReference type="NCBI Taxonomy" id="1349767"/>
    <lineage>
        <taxon>Bacteria</taxon>
        <taxon>Pseudomonadati</taxon>
        <taxon>Pseudomonadota</taxon>
        <taxon>Betaproteobacteria</taxon>
        <taxon>Burkholderiales</taxon>
        <taxon>Oxalobacteraceae</taxon>
        <taxon>Janthinobacterium</taxon>
    </lineage>
</organism>